<dbReference type="SUPFAM" id="SSF52540">
    <property type="entry name" value="P-loop containing nucleoside triphosphate hydrolases"/>
    <property type="match status" value="1"/>
</dbReference>
<comment type="caution">
    <text evidence="12">The sequence shown here is derived from an EMBL/GenBank/DDBJ whole genome shotgun (WGS) entry which is preliminary data.</text>
</comment>
<dbReference type="GO" id="GO:0009423">
    <property type="term" value="P:chorismate biosynthetic process"/>
    <property type="evidence" value="ECO:0007669"/>
    <property type="project" value="UniProtKB-UniRule"/>
</dbReference>
<dbReference type="PROSITE" id="PS01128">
    <property type="entry name" value="SHIKIMATE_KINASE"/>
    <property type="match status" value="1"/>
</dbReference>
<dbReference type="GO" id="GO:0004765">
    <property type="term" value="F:shikimate kinase activity"/>
    <property type="evidence" value="ECO:0007669"/>
    <property type="project" value="UniProtKB-UniRule"/>
</dbReference>
<evidence type="ECO:0000256" key="11">
    <source>
        <dbReference type="HAMAP-Rule" id="MF_00109"/>
    </source>
</evidence>
<dbReference type="PRINTS" id="PR01100">
    <property type="entry name" value="SHIKIMTKNASE"/>
</dbReference>
<dbReference type="STRING" id="317619.GCA_000332315_01438"/>
<dbReference type="InterPro" id="IPR027417">
    <property type="entry name" value="P-loop_NTPase"/>
</dbReference>
<evidence type="ECO:0000256" key="6">
    <source>
        <dbReference type="ARBA" id="ARBA00022741"/>
    </source>
</evidence>
<sequence>MNPANTPAPSIAPKLKGLNVYLIGMMGVGKTTVGKVLAQRLGYRFTDTDALVEKVAGRSIPEIFATDGEAGFRTLESRVLGEVTTYRRLVVATGGGIVVNRENWCHLHQGLTVWLDVPLDVLMDRLEAERDHRPLLQTAEPRTTLEFLLHQRRPRYAEADLTVTLTTPETPDQTCDRLLALIPSVLKETAHSEEPDRDP</sequence>
<dbReference type="CDD" id="cd00464">
    <property type="entry name" value="SK"/>
    <property type="match status" value="1"/>
</dbReference>
<keyword evidence="4 11" id="KW-0028">Amino-acid biosynthesis</keyword>
<name>A0A0M2PV64_PROHO</name>
<keyword evidence="8 11" id="KW-0067">ATP-binding</keyword>
<feature type="binding site" evidence="11">
    <location>
        <position position="49"/>
    </location>
    <ligand>
        <name>substrate</name>
    </ligand>
</feature>
<keyword evidence="11" id="KW-0963">Cytoplasm</keyword>
<evidence type="ECO:0000256" key="2">
    <source>
        <dbReference type="ARBA" id="ARBA00006997"/>
    </source>
</evidence>
<evidence type="ECO:0000256" key="7">
    <source>
        <dbReference type="ARBA" id="ARBA00022777"/>
    </source>
</evidence>
<keyword evidence="6 11" id="KW-0547">Nucleotide-binding</keyword>
<dbReference type="GO" id="GO:0000287">
    <property type="term" value="F:magnesium ion binding"/>
    <property type="evidence" value="ECO:0007669"/>
    <property type="project" value="UniProtKB-UniRule"/>
</dbReference>
<feature type="binding site" evidence="11">
    <location>
        <position position="95"/>
    </location>
    <ligand>
        <name>substrate</name>
    </ligand>
</feature>
<keyword evidence="13" id="KW-1185">Reference proteome</keyword>
<evidence type="ECO:0000256" key="5">
    <source>
        <dbReference type="ARBA" id="ARBA00022679"/>
    </source>
</evidence>
<comment type="caution">
    <text evidence="11">Lacks conserved residue(s) required for the propagation of feature annotation.</text>
</comment>
<gene>
    <name evidence="11" type="primary">aroK</name>
    <name evidence="12" type="ORF">PROH_16750</name>
</gene>
<dbReference type="RefSeq" id="WP_016923299.1">
    <property type="nucleotide sequence ID" value="NZ_KB235936.1"/>
</dbReference>
<feature type="binding site" evidence="11">
    <location>
        <position position="152"/>
    </location>
    <ligand>
        <name>substrate</name>
    </ligand>
</feature>
<accession>A0A0M2PV64</accession>
<dbReference type="GO" id="GO:0005524">
    <property type="term" value="F:ATP binding"/>
    <property type="evidence" value="ECO:0007669"/>
    <property type="project" value="UniProtKB-UniRule"/>
</dbReference>
<reference evidence="12" key="1">
    <citation type="submission" date="2012-04" db="EMBL/GenBank/DDBJ databases">
        <authorList>
            <person name="Borisov I.G."/>
            <person name="Ivanikova N.V."/>
            <person name="Pinevich A.V."/>
        </authorList>
    </citation>
    <scope>NUCLEOTIDE SEQUENCE</scope>
    <source>
        <strain evidence="12">CALU 1027</strain>
    </source>
</reference>
<comment type="subcellular location">
    <subcellularLocation>
        <location evidence="11">Cytoplasm</location>
    </subcellularLocation>
</comment>
<evidence type="ECO:0000313" key="12">
    <source>
        <dbReference type="EMBL" id="KKI98553.1"/>
    </source>
</evidence>
<dbReference type="InterPro" id="IPR000623">
    <property type="entry name" value="Shikimate_kinase/TSH1"/>
</dbReference>
<dbReference type="EMBL" id="AJTX02000007">
    <property type="protein sequence ID" value="KKI98553.1"/>
    <property type="molecule type" value="Genomic_DNA"/>
</dbReference>
<dbReference type="GO" id="GO:0009073">
    <property type="term" value="P:aromatic amino acid family biosynthetic process"/>
    <property type="evidence" value="ECO:0007669"/>
    <property type="project" value="UniProtKB-KW"/>
</dbReference>
<feature type="binding site" evidence="11">
    <location>
        <begin position="27"/>
        <end position="32"/>
    </location>
    <ligand>
        <name>ATP</name>
        <dbReference type="ChEBI" id="CHEBI:30616"/>
    </ligand>
</feature>
<dbReference type="OrthoDB" id="9800332at2"/>
<organism evidence="12 13">
    <name type="scientific">Prochlorothrix hollandica PCC 9006 = CALU 1027</name>
    <dbReference type="NCBI Taxonomy" id="317619"/>
    <lineage>
        <taxon>Bacteria</taxon>
        <taxon>Bacillati</taxon>
        <taxon>Cyanobacteriota</taxon>
        <taxon>Cyanophyceae</taxon>
        <taxon>Prochlorotrichales</taxon>
        <taxon>Prochlorotrichaceae</taxon>
        <taxon>Prochlorothrix</taxon>
    </lineage>
</organism>
<keyword evidence="9 11" id="KW-0057">Aromatic amino acid biosynthesis</keyword>
<dbReference type="GO" id="GO:0005829">
    <property type="term" value="C:cytosol"/>
    <property type="evidence" value="ECO:0007669"/>
    <property type="project" value="TreeGrafter"/>
</dbReference>
<comment type="subunit">
    <text evidence="11">Monomer.</text>
</comment>
<evidence type="ECO:0000256" key="1">
    <source>
        <dbReference type="ARBA" id="ARBA00004842"/>
    </source>
</evidence>
<evidence type="ECO:0000256" key="3">
    <source>
        <dbReference type="ARBA" id="ARBA00012154"/>
    </source>
</evidence>
<protein>
    <recommendedName>
        <fullName evidence="3 11">Shikimate kinase</fullName>
        <shortName evidence="11">SK</shortName>
        <ecNumber evidence="3 11">2.7.1.71</ecNumber>
    </recommendedName>
</protein>
<dbReference type="PANTHER" id="PTHR21087">
    <property type="entry name" value="SHIKIMATE KINASE"/>
    <property type="match status" value="1"/>
</dbReference>
<feature type="binding site" evidence="11">
    <location>
        <position position="133"/>
    </location>
    <ligand>
        <name>ATP</name>
        <dbReference type="ChEBI" id="CHEBI:30616"/>
    </ligand>
</feature>
<keyword evidence="11" id="KW-0479">Metal-binding</keyword>
<dbReference type="EC" id="2.7.1.71" evidence="3 11"/>
<proteinExistence type="inferred from homology"/>
<keyword evidence="7 11" id="KW-0418">Kinase</keyword>
<dbReference type="InterPro" id="IPR023000">
    <property type="entry name" value="Shikimate_kinase_CS"/>
</dbReference>
<dbReference type="eggNOG" id="COG0703">
    <property type="taxonomic scope" value="Bacteria"/>
</dbReference>
<dbReference type="Proteomes" id="UP000034681">
    <property type="component" value="Unassembled WGS sequence"/>
</dbReference>
<comment type="similarity">
    <text evidence="2 11">Belongs to the shikimate kinase family.</text>
</comment>
<comment type="catalytic activity">
    <reaction evidence="10 11">
        <text>shikimate + ATP = 3-phosphoshikimate + ADP + H(+)</text>
        <dbReference type="Rhea" id="RHEA:13121"/>
        <dbReference type="ChEBI" id="CHEBI:15378"/>
        <dbReference type="ChEBI" id="CHEBI:30616"/>
        <dbReference type="ChEBI" id="CHEBI:36208"/>
        <dbReference type="ChEBI" id="CHEBI:145989"/>
        <dbReference type="ChEBI" id="CHEBI:456216"/>
        <dbReference type="EC" id="2.7.1.71"/>
    </reaction>
</comment>
<dbReference type="Gene3D" id="3.40.50.300">
    <property type="entry name" value="P-loop containing nucleotide triphosphate hydrolases"/>
    <property type="match status" value="1"/>
</dbReference>
<dbReference type="PANTHER" id="PTHR21087:SF16">
    <property type="entry name" value="SHIKIMATE KINASE 1, CHLOROPLASTIC"/>
    <property type="match status" value="1"/>
</dbReference>
<keyword evidence="11" id="KW-0460">Magnesium</keyword>
<dbReference type="Pfam" id="PF01202">
    <property type="entry name" value="SKI"/>
    <property type="match status" value="1"/>
</dbReference>
<evidence type="ECO:0000256" key="10">
    <source>
        <dbReference type="ARBA" id="ARBA00048567"/>
    </source>
</evidence>
<keyword evidence="5 11" id="KW-0808">Transferase</keyword>
<feature type="binding site" evidence="11">
    <location>
        <position position="73"/>
    </location>
    <ligand>
        <name>substrate</name>
    </ligand>
</feature>
<dbReference type="GO" id="GO:0008652">
    <property type="term" value="P:amino acid biosynthetic process"/>
    <property type="evidence" value="ECO:0007669"/>
    <property type="project" value="UniProtKB-KW"/>
</dbReference>
<dbReference type="UniPathway" id="UPA00053">
    <property type="reaction ID" value="UER00088"/>
</dbReference>
<evidence type="ECO:0000256" key="4">
    <source>
        <dbReference type="ARBA" id="ARBA00022605"/>
    </source>
</evidence>
<evidence type="ECO:0000256" key="8">
    <source>
        <dbReference type="ARBA" id="ARBA00022840"/>
    </source>
</evidence>
<evidence type="ECO:0000313" key="13">
    <source>
        <dbReference type="Proteomes" id="UP000034681"/>
    </source>
</evidence>
<dbReference type="InterPro" id="IPR031322">
    <property type="entry name" value="Shikimate/glucono_kinase"/>
</dbReference>
<evidence type="ECO:0000256" key="9">
    <source>
        <dbReference type="ARBA" id="ARBA00023141"/>
    </source>
</evidence>
<dbReference type="AlphaFoldDB" id="A0A0M2PV64"/>
<dbReference type="HAMAP" id="MF_00109">
    <property type="entry name" value="Shikimate_kinase"/>
    <property type="match status" value="1"/>
</dbReference>
<comment type="cofactor">
    <cofactor evidence="11">
        <name>Mg(2+)</name>
        <dbReference type="ChEBI" id="CHEBI:18420"/>
    </cofactor>
    <text evidence="11">Binds 1 Mg(2+) ion per subunit.</text>
</comment>
<comment type="pathway">
    <text evidence="1 11">Metabolic intermediate biosynthesis; chorismate biosynthesis; chorismate from D-erythrose 4-phosphate and phosphoenolpyruvate: step 5/7.</text>
</comment>
<comment type="function">
    <text evidence="11">Catalyzes the specific phosphorylation of the 3-hydroxyl group of shikimic acid using ATP as a cosubstrate.</text>
</comment>
<feature type="binding site" evidence="11">
    <location>
        <position position="31"/>
    </location>
    <ligand>
        <name>Mg(2+)</name>
        <dbReference type="ChEBI" id="CHEBI:18420"/>
    </ligand>
</feature>